<dbReference type="RefSeq" id="XP_009838287.1">
    <property type="nucleotide sequence ID" value="XM_009839985.1"/>
</dbReference>
<dbReference type="AlphaFoldDB" id="W4FZL6"/>
<gene>
    <name evidence="1" type="ORF">H257_12692</name>
</gene>
<dbReference type="VEuPathDB" id="FungiDB:H257_12692"/>
<protein>
    <submittedName>
        <fullName evidence="1">Uncharacterized protein</fullName>
    </submittedName>
</protein>
<reference evidence="1" key="1">
    <citation type="submission" date="2013-12" db="EMBL/GenBank/DDBJ databases">
        <title>The Genome Sequence of Aphanomyces astaci APO3.</title>
        <authorList>
            <consortium name="The Broad Institute Genomics Platform"/>
            <person name="Russ C."/>
            <person name="Tyler B."/>
            <person name="van West P."/>
            <person name="Dieguez-Uribeondo J."/>
            <person name="Young S.K."/>
            <person name="Zeng Q."/>
            <person name="Gargeya S."/>
            <person name="Fitzgerald M."/>
            <person name="Abouelleil A."/>
            <person name="Alvarado L."/>
            <person name="Chapman S.B."/>
            <person name="Gainer-Dewar J."/>
            <person name="Goldberg J."/>
            <person name="Griggs A."/>
            <person name="Gujja S."/>
            <person name="Hansen M."/>
            <person name="Howarth C."/>
            <person name="Imamovic A."/>
            <person name="Ireland A."/>
            <person name="Larimer J."/>
            <person name="McCowan C."/>
            <person name="Murphy C."/>
            <person name="Pearson M."/>
            <person name="Poon T.W."/>
            <person name="Priest M."/>
            <person name="Roberts A."/>
            <person name="Saif S."/>
            <person name="Shea T."/>
            <person name="Sykes S."/>
            <person name="Wortman J."/>
            <person name="Nusbaum C."/>
            <person name="Birren B."/>
        </authorList>
    </citation>
    <scope>NUCLEOTIDE SEQUENCE [LARGE SCALE GENOMIC DNA]</scope>
    <source>
        <strain evidence="1">APO3</strain>
    </source>
</reference>
<proteinExistence type="predicted"/>
<name>W4FZL6_APHAT</name>
<dbReference type="GeneID" id="20814688"/>
<sequence>MSVLATSLLAGLLQGYHSTKPILLSCRRILSTTTATLRRRTGCHVPHTVQSSLNAWHPASLVCHFDYVVDTLPAKHIVFGTPIFRQPLMLEALKADKPAAATIWHPTTNLHYAGKTSKVSELRFCIRGADGCTSFQRDLNSPPPRQQQLSHFGG</sequence>
<organism evidence="1">
    <name type="scientific">Aphanomyces astaci</name>
    <name type="common">Crayfish plague agent</name>
    <dbReference type="NCBI Taxonomy" id="112090"/>
    <lineage>
        <taxon>Eukaryota</taxon>
        <taxon>Sar</taxon>
        <taxon>Stramenopiles</taxon>
        <taxon>Oomycota</taxon>
        <taxon>Saprolegniomycetes</taxon>
        <taxon>Saprolegniales</taxon>
        <taxon>Verrucalvaceae</taxon>
        <taxon>Aphanomyces</taxon>
    </lineage>
</organism>
<evidence type="ECO:0000313" key="1">
    <source>
        <dbReference type="EMBL" id="ETV72219.1"/>
    </source>
</evidence>
<dbReference type="EMBL" id="KI913155">
    <property type="protein sequence ID" value="ETV72219.1"/>
    <property type="molecule type" value="Genomic_DNA"/>
</dbReference>
<accession>W4FZL6</accession>